<keyword evidence="4 8" id="KW-0812">Transmembrane</keyword>
<feature type="transmembrane region" description="Helical" evidence="8">
    <location>
        <begin position="6"/>
        <end position="26"/>
    </location>
</feature>
<dbReference type="STRING" id="1034943.BN59_02303"/>
<comment type="subcellular location">
    <subcellularLocation>
        <location evidence="1">Cell membrane</location>
        <topology evidence="1">Multi-pass membrane protein</topology>
    </subcellularLocation>
</comment>
<dbReference type="Pfam" id="PF09594">
    <property type="entry name" value="GT87"/>
    <property type="match status" value="1"/>
</dbReference>
<evidence type="ECO:0000256" key="5">
    <source>
        <dbReference type="ARBA" id="ARBA00022989"/>
    </source>
</evidence>
<keyword evidence="5 8" id="KW-1133">Transmembrane helix</keyword>
<feature type="transmembrane region" description="Helical" evidence="8">
    <location>
        <begin position="92"/>
        <end position="114"/>
    </location>
</feature>
<keyword evidence="10" id="KW-1185">Reference proteome</keyword>
<dbReference type="InterPro" id="IPR018584">
    <property type="entry name" value="GT87"/>
</dbReference>
<feature type="transmembrane region" description="Helical" evidence="8">
    <location>
        <begin position="338"/>
        <end position="355"/>
    </location>
</feature>
<proteinExistence type="inferred from homology"/>
<evidence type="ECO:0000256" key="3">
    <source>
        <dbReference type="ARBA" id="ARBA00022679"/>
    </source>
</evidence>
<keyword evidence="2" id="KW-1003">Cell membrane</keyword>
<dbReference type="eggNOG" id="ENOG5033FUY">
    <property type="taxonomic scope" value="Bacteria"/>
</dbReference>
<accession>A0A078KYK3</accession>
<dbReference type="AlphaFoldDB" id="A0A078KYK3"/>
<feature type="transmembrane region" description="Helical" evidence="8">
    <location>
        <begin position="196"/>
        <end position="215"/>
    </location>
</feature>
<name>A0A078KYK3_9GAMM</name>
<feature type="transmembrane region" description="Helical" evidence="8">
    <location>
        <begin position="309"/>
        <end position="326"/>
    </location>
</feature>
<evidence type="ECO:0000256" key="2">
    <source>
        <dbReference type="ARBA" id="ARBA00022475"/>
    </source>
</evidence>
<evidence type="ECO:0000256" key="7">
    <source>
        <dbReference type="ARBA" id="ARBA00024033"/>
    </source>
</evidence>
<evidence type="ECO:0000256" key="1">
    <source>
        <dbReference type="ARBA" id="ARBA00004651"/>
    </source>
</evidence>
<evidence type="ECO:0000256" key="4">
    <source>
        <dbReference type="ARBA" id="ARBA00022692"/>
    </source>
</evidence>
<evidence type="ECO:0000256" key="6">
    <source>
        <dbReference type="ARBA" id="ARBA00023136"/>
    </source>
</evidence>
<dbReference type="OrthoDB" id="5659754at2"/>
<feature type="transmembrane region" description="Helical" evidence="8">
    <location>
        <begin position="126"/>
        <end position="159"/>
    </location>
</feature>
<gene>
    <name evidence="9" type="ORF">BN59_02303</name>
</gene>
<dbReference type="GO" id="GO:0016758">
    <property type="term" value="F:hexosyltransferase activity"/>
    <property type="evidence" value="ECO:0007669"/>
    <property type="project" value="InterPro"/>
</dbReference>
<keyword evidence="6 8" id="KW-0472">Membrane</keyword>
<dbReference type="Proteomes" id="UP000044071">
    <property type="component" value="Unassembled WGS sequence"/>
</dbReference>
<feature type="transmembrane region" description="Helical" evidence="8">
    <location>
        <begin position="367"/>
        <end position="385"/>
    </location>
</feature>
<feature type="transmembrane region" description="Helical" evidence="8">
    <location>
        <begin position="259"/>
        <end position="278"/>
    </location>
</feature>
<keyword evidence="3" id="KW-0808">Transferase</keyword>
<protein>
    <submittedName>
        <fullName evidence="9">Uncharacterized protein</fullName>
    </submittedName>
</protein>
<feature type="transmembrane region" description="Helical" evidence="8">
    <location>
        <begin position="406"/>
        <end position="426"/>
    </location>
</feature>
<dbReference type="GO" id="GO:0005886">
    <property type="term" value="C:plasma membrane"/>
    <property type="evidence" value="ECO:0007669"/>
    <property type="project" value="UniProtKB-SubCell"/>
</dbReference>
<evidence type="ECO:0000313" key="10">
    <source>
        <dbReference type="Proteomes" id="UP000044071"/>
    </source>
</evidence>
<feature type="transmembrane region" description="Helical" evidence="8">
    <location>
        <begin position="165"/>
        <end position="189"/>
    </location>
</feature>
<evidence type="ECO:0000256" key="8">
    <source>
        <dbReference type="SAM" id="Phobius"/>
    </source>
</evidence>
<evidence type="ECO:0000313" key="9">
    <source>
        <dbReference type="EMBL" id="CDZ78006.1"/>
    </source>
</evidence>
<sequence length="429" mass="49777">MSKTILGLFFSLIFIITYFLLTYFTVISPPIKDFTSFYAALVNLAENKTPYTQLVSSFLPTPQKLSPNLNPPIVLVLFSPLAKFSYYTALKIWVFLSFILGLFGAGLAFYYAIASNDLRKYWPVLYLFYLSLFSTMMNISTIQFGAFLLFFIMLGYHFYLTERHLTVGLCWGLIISFKFFPALLFFFVIKQGRLKVFFAMLATTIAACLIPYLLYGQSIYLQYMEMMSQVFWYGDNWNASIFGYIYRLFINIHNTKKHLIQLEIIYLILLFTALIWYLKKLGAQQSGQINHQPFCLTLTMMLLMSPFGWLYYFPLLIFPLVLTGITTEKSKRHFNSDILIWLVVLFFINAPQDYIMSRQLHGFPEKFFSASCPFYGLILFNYLCAKQQLLSGKNEINPPRNNRSSLAIASLILIIGMLTTSLRFIAHLH</sequence>
<dbReference type="EMBL" id="CCSB01000002">
    <property type="protein sequence ID" value="CDZ78006.1"/>
    <property type="molecule type" value="Genomic_DNA"/>
</dbReference>
<comment type="similarity">
    <text evidence="7">Belongs to the glycosyltransferase 87 family.</text>
</comment>
<dbReference type="RefSeq" id="WP_043874447.1">
    <property type="nucleotide sequence ID" value="NZ_CCVW01000002.1"/>
</dbReference>
<feature type="transmembrane region" description="Helical" evidence="8">
    <location>
        <begin position="230"/>
        <end position="247"/>
    </location>
</feature>
<reference evidence="9 10" key="1">
    <citation type="submission" date="2014-06" db="EMBL/GenBank/DDBJ databases">
        <authorList>
            <person name="Urmite Genomes Urmite Genomes"/>
        </authorList>
    </citation>
    <scope>NUCLEOTIDE SEQUENCE [LARGE SCALE GENOMIC DNA]</scope>
</reference>
<organism evidence="9 10">
    <name type="scientific">Legionella massiliensis</name>
    <dbReference type="NCBI Taxonomy" id="1034943"/>
    <lineage>
        <taxon>Bacteria</taxon>
        <taxon>Pseudomonadati</taxon>
        <taxon>Pseudomonadota</taxon>
        <taxon>Gammaproteobacteria</taxon>
        <taxon>Legionellales</taxon>
        <taxon>Legionellaceae</taxon>
        <taxon>Legionella</taxon>
    </lineage>
</organism>